<dbReference type="Proteomes" id="UP001148313">
    <property type="component" value="Unassembled WGS sequence"/>
</dbReference>
<protein>
    <recommendedName>
        <fullName evidence="3">Flagellar protein FlgN</fullName>
    </recommendedName>
</protein>
<sequence>MGNQNADDRVAKVLGRLDAILDAENSALGTDPDFDVNASNIRKSRCLYELSLLEEAVPPQQLSRSHGQMLRVIHDKLERNTAKVKAHLEAVRRVTDLLRDAVQEAEADGTYTAEQFYLREAG</sequence>
<accession>A0ABT4VS80</accession>
<evidence type="ECO:0000313" key="1">
    <source>
        <dbReference type="EMBL" id="MDA4847564.1"/>
    </source>
</evidence>
<keyword evidence="2" id="KW-1185">Reference proteome</keyword>
<evidence type="ECO:0008006" key="3">
    <source>
        <dbReference type="Google" id="ProtNLM"/>
    </source>
</evidence>
<evidence type="ECO:0000313" key="2">
    <source>
        <dbReference type="Proteomes" id="UP001148313"/>
    </source>
</evidence>
<dbReference type="EMBL" id="JAPJZH010000013">
    <property type="protein sequence ID" value="MDA4847564.1"/>
    <property type="molecule type" value="Genomic_DNA"/>
</dbReference>
<reference evidence="1" key="1">
    <citation type="submission" date="2022-11" db="EMBL/GenBank/DDBJ databases">
        <title>Hoeflea poritis sp. nov., isolated from scleractinian coral Porites lutea.</title>
        <authorList>
            <person name="Zhang G."/>
            <person name="Wei Q."/>
            <person name="Cai L."/>
        </authorList>
    </citation>
    <scope>NUCLEOTIDE SEQUENCE</scope>
    <source>
        <strain evidence="1">E7-10</strain>
    </source>
</reference>
<gene>
    <name evidence="1" type="ORF">OOZ53_19540</name>
</gene>
<comment type="caution">
    <text evidence="1">The sequence shown here is derived from an EMBL/GenBank/DDBJ whole genome shotgun (WGS) entry which is preliminary data.</text>
</comment>
<organism evidence="1 2">
    <name type="scientific">Hoeflea poritis</name>
    <dbReference type="NCBI Taxonomy" id="2993659"/>
    <lineage>
        <taxon>Bacteria</taxon>
        <taxon>Pseudomonadati</taxon>
        <taxon>Pseudomonadota</taxon>
        <taxon>Alphaproteobacteria</taxon>
        <taxon>Hyphomicrobiales</taxon>
        <taxon>Rhizobiaceae</taxon>
        <taxon>Hoeflea</taxon>
    </lineage>
</organism>
<name>A0ABT4VS80_9HYPH</name>
<proteinExistence type="predicted"/>